<evidence type="ECO:0000313" key="3">
    <source>
        <dbReference type="Proteomes" id="UP000594263"/>
    </source>
</evidence>
<dbReference type="AlphaFoldDB" id="A0A7N0UIC1"/>
<dbReference type="Gramene" id="Kaladp0068s0342.1.v1.1">
    <property type="protein sequence ID" value="Kaladp0068s0342.1.v1.1"/>
    <property type="gene ID" value="Kaladp0068s0342.v1.1"/>
</dbReference>
<sequence>MKLLPACSSNAPIKMNRRMSEPSRTSSLISLNPLTRPDMKLHVQP</sequence>
<feature type="compositionally biased region" description="Polar residues" evidence="1">
    <location>
        <begin position="22"/>
        <end position="31"/>
    </location>
</feature>
<dbReference type="Proteomes" id="UP000594263">
    <property type="component" value="Unplaced"/>
</dbReference>
<accession>A0A7N0UIC1</accession>
<keyword evidence="3" id="KW-1185">Reference proteome</keyword>
<evidence type="ECO:0000313" key="2">
    <source>
        <dbReference type="EnsemblPlants" id="Kaladp0068s0342.1.v1.1"/>
    </source>
</evidence>
<organism evidence="2 3">
    <name type="scientific">Kalanchoe fedtschenkoi</name>
    <name type="common">Lavender scallops</name>
    <name type="synonym">South American air plant</name>
    <dbReference type="NCBI Taxonomy" id="63787"/>
    <lineage>
        <taxon>Eukaryota</taxon>
        <taxon>Viridiplantae</taxon>
        <taxon>Streptophyta</taxon>
        <taxon>Embryophyta</taxon>
        <taxon>Tracheophyta</taxon>
        <taxon>Spermatophyta</taxon>
        <taxon>Magnoliopsida</taxon>
        <taxon>eudicotyledons</taxon>
        <taxon>Gunneridae</taxon>
        <taxon>Pentapetalae</taxon>
        <taxon>Saxifragales</taxon>
        <taxon>Crassulaceae</taxon>
        <taxon>Kalanchoe</taxon>
    </lineage>
</organism>
<dbReference type="EnsemblPlants" id="Kaladp0068s0342.1.v1.1">
    <property type="protein sequence ID" value="Kaladp0068s0342.1.v1.1"/>
    <property type="gene ID" value="Kaladp0068s0342.v1.1"/>
</dbReference>
<feature type="region of interest" description="Disordered" evidence="1">
    <location>
        <begin position="1"/>
        <end position="31"/>
    </location>
</feature>
<protein>
    <submittedName>
        <fullName evidence="2">Uncharacterized protein</fullName>
    </submittedName>
</protein>
<name>A0A7N0UIC1_KALFE</name>
<reference evidence="2" key="1">
    <citation type="submission" date="2021-01" db="UniProtKB">
        <authorList>
            <consortium name="EnsemblPlants"/>
        </authorList>
    </citation>
    <scope>IDENTIFICATION</scope>
</reference>
<evidence type="ECO:0000256" key="1">
    <source>
        <dbReference type="SAM" id="MobiDB-lite"/>
    </source>
</evidence>
<proteinExistence type="predicted"/>